<organism evidence="2 3">
    <name type="scientific">Cryptosporidium ubiquitum</name>
    <dbReference type="NCBI Taxonomy" id="857276"/>
    <lineage>
        <taxon>Eukaryota</taxon>
        <taxon>Sar</taxon>
        <taxon>Alveolata</taxon>
        <taxon>Apicomplexa</taxon>
        <taxon>Conoidasida</taxon>
        <taxon>Coccidia</taxon>
        <taxon>Eucoccidiorida</taxon>
        <taxon>Eimeriorina</taxon>
        <taxon>Cryptosporidiidae</taxon>
        <taxon>Cryptosporidium</taxon>
    </lineage>
</organism>
<evidence type="ECO:0000313" key="2">
    <source>
        <dbReference type="EMBL" id="OII74492.1"/>
    </source>
</evidence>
<dbReference type="GO" id="GO:0005737">
    <property type="term" value="C:cytoplasm"/>
    <property type="evidence" value="ECO:0007669"/>
    <property type="project" value="TreeGrafter"/>
</dbReference>
<dbReference type="VEuPathDB" id="CryptoDB:cubi_00045"/>
<reference evidence="2 3" key="1">
    <citation type="submission" date="2016-10" db="EMBL/GenBank/DDBJ databases">
        <title>Reductive evolution of mitochondrial metabolism and differential evolution of invasion-related proteins in Cryptosporidium.</title>
        <authorList>
            <person name="Liu S."/>
            <person name="Roellig D.M."/>
            <person name="Guo Y."/>
            <person name="Li N."/>
            <person name="Frace M.A."/>
            <person name="Tang K."/>
            <person name="Zhang L."/>
            <person name="Feng Y."/>
            <person name="Xiao L."/>
        </authorList>
    </citation>
    <scope>NUCLEOTIDE SEQUENCE [LARGE SCALE GENOMIC DNA]</scope>
    <source>
        <strain evidence="2">39726</strain>
    </source>
</reference>
<dbReference type="RefSeq" id="XP_028875638.1">
    <property type="nucleotide sequence ID" value="XM_029017059.1"/>
</dbReference>
<dbReference type="PANTHER" id="PTHR21096:SF0">
    <property type="entry name" value="PROTEIN FAM136A"/>
    <property type="match status" value="1"/>
</dbReference>
<comment type="similarity">
    <text evidence="1">Belongs to the FAM136 family.</text>
</comment>
<proteinExistence type="inferred from homology"/>
<dbReference type="Proteomes" id="UP000186176">
    <property type="component" value="Unassembled WGS sequence"/>
</dbReference>
<sequence length="151" mass="17883">MTNFTIDLVNKIEEYIGDFKKKFEDQVNDITFSTLNDQKKAFECCSNCISKYIKNSNKKKSLEDIQDCIRKCQDPIETFQNKVNSELNIINEKVINCQQQCFNKFENLFKKPKDLLNNLNKDHDLIKCYVQCFTDNYPTLTETKNQLINRK</sequence>
<dbReference type="OrthoDB" id="9975421at2759"/>
<comment type="caution">
    <text evidence="2">The sequence shown here is derived from an EMBL/GenBank/DDBJ whole genome shotgun (WGS) entry which is preliminary data.</text>
</comment>
<evidence type="ECO:0000313" key="3">
    <source>
        <dbReference type="Proteomes" id="UP000186176"/>
    </source>
</evidence>
<dbReference type="PANTHER" id="PTHR21096">
    <property type="entry name" value="PROTEIN FAM136A"/>
    <property type="match status" value="1"/>
</dbReference>
<dbReference type="Pfam" id="PF05811">
    <property type="entry name" value="DUF842"/>
    <property type="match status" value="1"/>
</dbReference>
<keyword evidence="3" id="KW-1185">Reference proteome</keyword>
<dbReference type="InterPro" id="IPR008560">
    <property type="entry name" value="DUF842_euk"/>
</dbReference>
<protein>
    <submittedName>
        <fullName evidence="2">C2C2 zinc finger domain-containing protein</fullName>
    </submittedName>
</protein>
<evidence type="ECO:0000256" key="1">
    <source>
        <dbReference type="ARBA" id="ARBA00009952"/>
    </source>
</evidence>
<gene>
    <name evidence="2" type="ORF">cubi_00045</name>
</gene>
<name>A0A1J4MN82_9CRYT</name>
<accession>A0A1J4MN82</accession>
<dbReference type="EMBL" id="LRBP01000009">
    <property type="protein sequence ID" value="OII74492.1"/>
    <property type="molecule type" value="Genomic_DNA"/>
</dbReference>
<dbReference type="AlphaFoldDB" id="A0A1J4MN82"/>
<dbReference type="GeneID" id="39976838"/>